<dbReference type="SUPFAM" id="SSF117892">
    <property type="entry name" value="Band 7/SPFH domain"/>
    <property type="match status" value="1"/>
</dbReference>
<dbReference type="SMART" id="SM00244">
    <property type="entry name" value="PHB"/>
    <property type="match status" value="1"/>
</dbReference>
<sequence length="285" mass="31216">MAARQVAVGLTRVAQLAAGVGIVGWAGQNALYNVDAGEAAVLYDALRDGVQPQPRLEGTHFKLPFLQTPYIYSVRSKPRVVNSSTPTKDLQTVNIALRVLSRPEEEFLPMIHRELGQNYDDRVLPSIVNEVLKSIVAQYNADQLITMREKVSQQIIEILQARAKNFHIVLDDVSITHLTFGMEFTTSVEAKQVAHQEAERSKFLVAKAEQEKKVRVIEAEGEATAAELISDALKKNGRGLIEVRRIDAAKEIASSLASSRNVVYLPTSSGKGDSGGVNMLLNVGQ</sequence>
<protein>
    <recommendedName>
        <fullName evidence="2">Prohibitin</fullName>
    </recommendedName>
</protein>
<dbReference type="CDD" id="cd03401">
    <property type="entry name" value="SPFH_prohibitin"/>
    <property type="match status" value="1"/>
</dbReference>
<proteinExistence type="inferred from homology"/>
<organism evidence="4 5">
    <name type="scientific">Durusdinium trenchii</name>
    <dbReference type="NCBI Taxonomy" id="1381693"/>
    <lineage>
        <taxon>Eukaryota</taxon>
        <taxon>Sar</taxon>
        <taxon>Alveolata</taxon>
        <taxon>Dinophyceae</taxon>
        <taxon>Suessiales</taxon>
        <taxon>Symbiodiniaceae</taxon>
        <taxon>Durusdinium</taxon>
    </lineage>
</organism>
<comment type="subcellular location">
    <subcellularLocation>
        <location evidence="2">Mitochondrion inner membrane</location>
    </subcellularLocation>
</comment>
<evidence type="ECO:0000313" key="4">
    <source>
        <dbReference type="EMBL" id="CAK9012936.1"/>
    </source>
</evidence>
<name>A0ABP0JF51_9DINO</name>
<dbReference type="PANTHER" id="PTHR23222:SF0">
    <property type="entry name" value="PROHIBITIN 1"/>
    <property type="match status" value="1"/>
</dbReference>
<keyword evidence="2" id="KW-0496">Mitochondrion</keyword>
<dbReference type="PRINTS" id="PR00679">
    <property type="entry name" value="PROHIBITIN"/>
</dbReference>
<accession>A0ABP0JF51</accession>
<dbReference type="Proteomes" id="UP001642464">
    <property type="component" value="Unassembled WGS sequence"/>
</dbReference>
<gene>
    <name evidence="4" type="ORF">SCF082_LOCUS11712</name>
</gene>
<dbReference type="InterPro" id="IPR036013">
    <property type="entry name" value="Band_7/SPFH_dom_sf"/>
</dbReference>
<keyword evidence="2" id="KW-0999">Mitochondrion inner membrane</keyword>
<dbReference type="PANTHER" id="PTHR23222">
    <property type="entry name" value="PROHIBITIN"/>
    <property type="match status" value="1"/>
</dbReference>
<dbReference type="InterPro" id="IPR001107">
    <property type="entry name" value="Band_7"/>
</dbReference>
<dbReference type="Pfam" id="PF01145">
    <property type="entry name" value="Band_7"/>
    <property type="match status" value="1"/>
</dbReference>
<comment type="similarity">
    <text evidence="1 2">Belongs to the prohibitin family.</text>
</comment>
<dbReference type="Gene3D" id="3.30.479.30">
    <property type="entry name" value="Band 7 domain"/>
    <property type="match status" value="1"/>
</dbReference>
<dbReference type="InterPro" id="IPR000163">
    <property type="entry name" value="Prohibitin"/>
</dbReference>
<keyword evidence="2" id="KW-0472">Membrane</keyword>
<evidence type="ECO:0000256" key="2">
    <source>
        <dbReference type="RuleBase" id="RU366048"/>
    </source>
</evidence>
<feature type="domain" description="Band 7" evidence="3">
    <location>
        <begin position="29"/>
        <end position="192"/>
    </location>
</feature>
<evidence type="ECO:0000259" key="3">
    <source>
        <dbReference type="SMART" id="SM00244"/>
    </source>
</evidence>
<dbReference type="EMBL" id="CAXAMM010006983">
    <property type="protein sequence ID" value="CAK9012936.1"/>
    <property type="molecule type" value="Genomic_DNA"/>
</dbReference>
<keyword evidence="5" id="KW-1185">Reference proteome</keyword>
<evidence type="ECO:0000313" key="5">
    <source>
        <dbReference type="Proteomes" id="UP001642464"/>
    </source>
</evidence>
<evidence type="ECO:0000256" key="1">
    <source>
        <dbReference type="ARBA" id="ARBA00009658"/>
    </source>
</evidence>
<reference evidence="4 5" key="1">
    <citation type="submission" date="2024-02" db="EMBL/GenBank/DDBJ databases">
        <authorList>
            <person name="Chen Y."/>
            <person name="Shah S."/>
            <person name="Dougan E. K."/>
            <person name="Thang M."/>
            <person name="Chan C."/>
        </authorList>
    </citation>
    <scope>NUCLEOTIDE SEQUENCE [LARGE SCALE GENOMIC DNA]</scope>
</reference>
<comment type="caution">
    <text evidence="4">The sequence shown here is derived from an EMBL/GenBank/DDBJ whole genome shotgun (WGS) entry which is preliminary data.</text>
</comment>